<comment type="caution">
    <text evidence="2">The sequence shown here is derived from an EMBL/GenBank/DDBJ whole genome shotgun (WGS) entry which is preliminary data.</text>
</comment>
<reference evidence="2 4" key="2">
    <citation type="submission" date="2023-03" db="EMBL/GenBank/DDBJ databases">
        <title>Bacillus Genome Sequencing.</title>
        <authorList>
            <person name="Dunlap C."/>
        </authorList>
    </citation>
    <scope>NUCLEOTIDE SEQUENCE [LARGE SCALE GENOMIC DNA]</scope>
    <source>
        <strain evidence="2 4">NRS-38</strain>
    </source>
</reference>
<protein>
    <submittedName>
        <fullName evidence="2">DUF3813 domain-containing protein</fullName>
    </submittedName>
</protein>
<dbReference type="AlphaFoldDB" id="A0ABD5IVN8"/>
<evidence type="ECO:0000313" key="4">
    <source>
        <dbReference type="Proteomes" id="UP001339962"/>
    </source>
</evidence>
<dbReference type="Proteomes" id="UP001213979">
    <property type="component" value="Unassembled WGS sequence"/>
</dbReference>
<dbReference type="RefSeq" id="WP_082741659.1">
    <property type="nucleotide sequence ID" value="NZ_JACIDF010000004.1"/>
</dbReference>
<evidence type="ECO:0000313" key="2">
    <source>
        <dbReference type="EMBL" id="MED5051850.1"/>
    </source>
</evidence>
<proteinExistence type="predicted"/>
<dbReference type="EMBL" id="JAQOTG010000019">
    <property type="protein sequence ID" value="MDE8565225.1"/>
    <property type="molecule type" value="Genomic_DNA"/>
</dbReference>
<dbReference type="EMBL" id="JARTLI010000012">
    <property type="protein sequence ID" value="MED5051850.1"/>
    <property type="molecule type" value="Genomic_DNA"/>
</dbReference>
<evidence type="ECO:0000313" key="3">
    <source>
        <dbReference type="Proteomes" id="UP001213979"/>
    </source>
</evidence>
<reference evidence="1 3" key="1">
    <citation type="submission" date="2023-01" db="EMBL/GenBank/DDBJ databases">
        <title>Genome-based reclassification of Anoxybacillus geothermalis as a later heterotypic synonym of Anoxybacillus rupiensis.</title>
        <authorList>
            <person name="Inan Bektas K."/>
            <person name="Canakci S."/>
            <person name="Belduz A.A."/>
            <person name="Guler H.H."/>
        </authorList>
    </citation>
    <scope>NUCLEOTIDE SEQUENCE [LARGE SCALE GENOMIC DNA]</scope>
    <source>
        <strain evidence="1 3">DSM 17127</strain>
    </source>
</reference>
<sequence>MGSRLFQEAQKAVMTAKVTTEEQTVEKAKNALSSAYTHSNLAEKRQLRQLQNELNDL</sequence>
<gene>
    <name evidence="2" type="ORF">P9850_08270</name>
    <name evidence="1" type="ORF">PNH38_15310</name>
</gene>
<name>A0ABD5IVN8_9BACL</name>
<dbReference type="Pfam" id="PF12758">
    <property type="entry name" value="DUF3813"/>
    <property type="match status" value="1"/>
</dbReference>
<accession>A0ABD5IVN8</accession>
<dbReference type="InterPro" id="IPR024217">
    <property type="entry name" value="DUF3813"/>
</dbReference>
<organism evidence="2 4">
    <name type="scientific">Anoxybacteroides rupiense</name>
    <dbReference type="NCBI Taxonomy" id="311460"/>
    <lineage>
        <taxon>Bacteria</taxon>
        <taxon>Bacillati</taxon>
        <taxon>Bacillota</taxon>
        <taxon>Bacilli</taxon>
        <taxon>Bacillales</taxon>
        <taxon>Anoxybacillaceae</taxon>
        <taxon>Anoxybacteroides</taxon>
    </lineage>
</organism>
<evidence type="ECO:0000313" key="1">
    <source>
        <dbReference type="EMBL" id="MDE8565225.1"/>
    </source>
</evidence>
<keyword evidence="3" id="KW-1185">Reference proteome</keyword>
<dbReference type="Proteomes" id="UP001339962">
    <property type="component" value="Unassembled WGS sequence"/>
</dbReference>